<feature type="chain" id="PRO_5023060160" description="Peptidase S8/S53 domain-containing protein" evidence="9">
    <location>
        <begin position="22"/>
        <end position="401"/>
    </location>
</feature>
<keyword evidence="8" id="KW-0472">Membrane</keyword>
<evidence type="ECO:0000256" key="8">
    <source>
        <dbReference type="SAM" id="Phobius"/>
    </source>
</evidence>
<dbReference type="PANTHER" id="PTHR43806">
    <property type="entry name" value="PEPTIDASE S8"/>
    <property type="match status" value="1"/>
</dbReference>
<accession>A0A5C4U472</accession>
<evidence type="ECO:0000313" key="11">
    <source>
        <dbReference type="EMBL" id="TNL98523.1"/>
    </source>
</evidence>
<evidence type="ECO:0000256" key="1">
    <source>
        <dbReference type="ARBA" id="ARBA00011073"/>
    </source>
</evidence>
<dbReference type="Gene3D" id="3.40.50.200">
    <property type="entry name" value="Peptidase S8/S53 domain"/>
    <property type="match status" value="1"/>
</dbReference>
<dbReference type="SUPFAM" id="SSF52743">
    <property type="entry name" value="Subtilisin-like"/>
    <property type="match status" value="1"/>
</dbReference>
<feature type="region of interest" description="Disordered" evidence="7">
    <location>
        <begin position="374"/>
        <end position="401"/>
    </location>
</feature>
<evidence type="ECO:0000256" key="9">
    <source>
        <dbReference type="SAM" id="SignalP"/>
    </source>
</evidence>
<comment type="caution">
    <text evidence="11">The sequence shown here is derived from an EMBL/GenBank/DDBJ whole genome shotgun (WGS) entry which is preliminary data.</text>
</comment>
<dbReference type="PROSITE" id="PS00138">
    <property type="entry name" value="SUBTILASE_SER"/>
    <property type="match status" value="1"/>
</dbReference>
<evidence type="ECO:0000256" key="3">
    <source>
        <dbReference type="ARBA" id="ARBA00022801"/>
    </source>
</evidence>
<dbReference type="InterPro" id="IPR000209">
    <property type="entry name" value="Peptidase_S8/S53_dom"/>
</dbReference>
<dbReference type="InterPro" id="IPR023827">
    <property type="entry name" value="Peptidase_S8_Asp-AS"/>
</dbReference>
<evidence type="ECO:0000313" key="12">
    <source>
        <dbReference type="Proteomes" id="UP000312032"/>
    </source>
</evidence>
<feature type="transmembrane region" description="Helical" evidence="8">
    <location>
        <begin position="352"/>
        <end position="371"/>
    </location>
</feature>
<keyword evidence="3 5" id="KW-0378">Hydrolase</keyword>
<evidence type="ECO:0000256" key="5">
    <source>
        <dbReference type="PROSITE-ProRule" id="PRU01240"/>
    </source>
</evidence>
<protein>
    <recommendedName>
        <fullName evidence="10">Peptidase S8/S53 domain-containing protein</fullName>
    </recommendedName>
</protein>
<keyword evidence="4 5" id="KW-0720">Serine protease</keyword>
<name>A0A5C4U472_9CORY</name>
<feature type="domain" description="Peptidase S8/S53" evidence="10">
    <location>
        <begin position="54"/>
        <end position="308"/>
    </location>
</feature>
<feature type="active site" description="Charge relay system" evidence="5">
    <location>
        <position position="63"/>
    </location>
</feature>
<evidence type="ECO:0000256" key="4">
    <source>
        <dbReference type="ARBA" id="ARBA00022825"/>
    </source>
</evidence>
<feature type="active site" description="Charge relay system" evidence="5">
    <location>
        <position position="96"/>
    </location>
</feature>
<dbReference type="GO" id="GO:0004252">
    <property type="term" value="F:serine-type endopeptidase activity"/>
    <property type="evidence" value="ECO:0007669"/>
    <property type="project" value="UniProtKB-UniRule"/>
</dbReference>
<reference evidence="11 12" key="1">
    <citation type="submission" date="2019-06" db="EMBL/GenBank/DDBJ databases">
        <authorList>
            <person name="Li J."/>
        </authorList>
    </citation>
    <scope>NUCLEOTIDE SEQUENCE [LARGE SCALE GENOMIC DNA]</scope>
    <source>
        <strain evidence="11 12">LMG 28165</strain>
    </source>
</reference>
<keyword evidence="8" id="KW-0812">Transmembrane</keyword>
<comment type="similarity">
    <text evidence="1 5 6">Belongs to the peptidase S8 family.</text>
</comment>
<proteinExistence type="inferred from homology"/>
<evidence type="ECO:0000256" key="7">
    <source>
        <dbReference type="SAM" id="MobiDB-lite"/>
    </source>
</evidence>
<dbReference type="InterPro" id="IPR015500">
    <property type="entry name" value="Peptidase_S8_subtilisin-rel"/>
</dbReference>
<dbReference type="AlphaFoldDB" id="A0A5C4U472"/>
<keyword evidence="8" id="KW-1133">Transmembrane helix</keyword>
<dbReference type="PROSITE" id="PS00136">
    <property type="entry name" value="SUBTILASE_ASP"/>
    <property type="match status" value="1"/>
</dbReference>
<evidence type="ECO:0000256" key="2">
    <source>
        <dbReference type="ARBA" id="ARBA00022670"/>
    </source>
</evidence>
<dbReference type="InterPro" id="IPR036852">
    <property type="entry name" value="Peptidase_S8/S53_dom_sf"/>
</dbReference>
<gene>
    <name evidence="11" type="ORF">FHE74_04805</name>
</gene>
<feature type="active site" description="Charge relay system" evidence="5">
    <location>
        <position position="275"/>
    </location>
</feature>
<dbReference type="InterPro" id="IPR023828">
    <property type="entry name" value="Peptidase_S8_Ser-AS"/>
</dbReference>
<dbReference type="PROSITE" id="PS51892">
    <property type="entry name" value="SUBTILASE"/>
    <property type="match status" value="1"/>
</dbReference>
<keyword evidence="2 5" id="KW-0645">Protease</keyword>
<evidence type="ECO:0000259" key="10">
    <source>
        <dbReference type="Pfam" id="PF00082"/>
    </source>
</evidence>
<dbReference type="Pfam" id="PF00082">
    <property type="entry name" value="Peptidase_S8"/>
    <property type="match status" value="1"/>
</dbReference>
<evidence type="ECO:0000256" key="6">
    <source>
        <dbReference type="RuleBase" id="RU003355"/>
    </source>
</evidence>
<feature type="signal peptide" evidence="9">
    <location>
        <begin position="1"/>
        <end position="21"/>
    </location>
</feature>
<dbReference type="OrthoDB" id="9798386at2"/>
<dbReference type="EMBL" id="VDHJ01000005">
    <property type="protein sequence ID" value="TNL98523.1"/>
    <property type="molecule type" value="Genomic_DNA"/>
</dbReference>
<dbReference type="PANTHER" id="PTHR43806:SF11">
    <property type="entry name" value="CEREVISIN-RELATED"/>
    <property type="match status" value="1"/>
</dbReference>
<dbReference type="GO" id="GO:0006508">
    <property type="term" value="P:proteolysis"/>
    <property type="evidence" value="ECO:0007669"/>
    <property type="project" value="UniProtKB-KW"/>
</dbReference>
<keyword evidence="9" id="KW-0732">Signal</keyword>
<keyword evidence="12" id="KW-1185">Reference proteome</keyword>
<dbReference type="InterPro" id="IPR050131">
    <property type="entry name" value="Peptidase_S8_subtilisin-like"/>
</dbReference>
<feature type="compositionally biased region" description="Basic residues" evidence="7">
    <location>
        <begin position="375"/>
        <end position="390"/>
    </location>
</feature>
<sequence>MIRHTVSACAMLALAAVPAQAQEADRCPAPVSANPAPPPRQPADAVYPTDFATGEGVLVAVIDTGVAAHPELTEVVPIADLVTPDTPNPHFDCDGHGTVVAGVIDSVAPHARIGSVRQTSSYVRKDENSLTSGSIASLAEAINKALDHHARVINISVVACLPASQASQVDKSALVDALARAERENAVVVAASGNATQDCTQDSVVLPTQEPTALSVSALGADPYTLASYALPVRGDKTALAAPGRIPFALSPRGDGWARGMSQGQGQVNPFEGTSFAAPVVSGTAALLIQRHPQASAREIRELIVASAQPPLGVVDPLAAVTQAPRHQEQARTVELAVPASPESSGVRTGQLIIAALALLSAASVLISAYVQAPRTRRRGSTSPSRRRTNWPRPRAQVWQS</sequence>
<dbReference type="Proteomes" id="UP000312032">
    <property type="component" value="Unassembled WGS sequence"/>
</dbReference>
<dbReference type="PRINTS" id="PR00723">
    <property type="entry name" value="SUBTILISIN"/>
</dbReference>
<organism evidence="11 12">
    <name type="scientific">Corynebacterium tapiri</name>
    <dbReference type="NCBI Taxonomy" id="1448266"/>
    <lineage>
        <taxon>Bacteria</taxon>
        <taxon>Bacillati</taxon>
        <taxon>Actinomycetota</taxon>
        <taxon>Actinomycetes</taxon>
        <taxon>Mycobacteriales</taxon>
        <taxon>Corynebacteriaceae</taxon>
        <taxon>Corynebacterium</taxon>
    </lineage>
</organism>